<evidence type="ECO:0000313" key="2">
    <source>
        <dbReference type="EMBL" id="MCH7323013.1"/>
    </source>
</evidence>
<dbReference type="Gene3D" id="3.40.30.10">
    <property type="entry name" value="Glutaredoxin"/>
    <property type="match status" value="1"/>
</dbReference>
<dbReference type="InterPro" id="IPR013766">
    <property type="entry name" value="Thioredoxin_domain"/>
</dbReference>
<dbReference type="PANTHER" id="PTHR10438">
    <property type="entry name" value="THIOREDOXIN"/>
    <property type="match status" value="1"/>
</dbReference>
<gene>
    <name evidence="2" type="ORF">LZ480_14130</name>
</gene>
<reference evidence="2 3" key="1">
    <citation type="submission" date="2022-03" db="EMBL/GenBank/DDBJ databases">
        <authorList>
            <person name="Jo J.-H."/>
            <person name="Im W.-T."/>
        </authorList>
    </citation>
    <scope>NUCLEOTIDE SEQUENCE [LARGE SCALE GENOMIC DNA]</scope>
    <source>
        <strain evidence="2 3">MA9</strain>
    </source>
</reference>
<feature type="domain" description="Thioredoxin" evidence="1">
    <location>
        <begin position="1"/>
        <end position="106"/>
    </location>
</feature>
<accession>A0ABS9UF75</accession>
<evidence type="ECO:0000313" key="3">
    <source>
        <dbReference type="Proteomes" id="UP001316087"/>
    </source>
</evidence>
<dbReference type="Pfam" id="PF00085">
    <property type="entry name" value="Thioredoxin"/>
    <property type="match status" value="1"/>
</dbReference>
<dbReference type="PROSITE" id="PS51352">
    <property type="entry name" value="THIOREDOXIN_2"/>
    <property type="match status" value="1"/>
</dbReference>
<proteinExistence type="predicted"/>
<comment type="caution">
    <text evidence="2">The sequence shown here is derived from an EMBL/GenBank/DDBJ whole genome shotgun (WGS) entry which is preliminary data.</text>
</comment>
<dbReference type="EMBL" id="JAKZFC010000005">
    <property type="protein sequence ID" value="MCH7323013.1"/>
    <property type="molecule type" value="Genomic_DNA"/>
</dbReference>
<keyword evidence="3" id="KW-1185">Reference proteome</keyword>
<organism evidence="2 3">
    <name type="scientific">Solibacillus palustris</name>
    <dbReference type="NCBI Taxonomy" id="2908203"/>
    <lineage>
        <taxon>Bacteria</taxon>
        <taxon>Bacillati</taxon>
        <taxon>Bacillota</taxon>
        <taxon>Bacilli</taxon>
        <taxon>Bacillales</taxon>
        <taxon>Caryophanaceae</taxon>
        <taxon>Solibacillus</taxon>
    </lineage>
</organism>
<dbReference type="Proteomes" id="UP001316087">
    <property type="component" value="Unassembled WGS sequence"/>
</dbReference>
<dbReference type="CDD" id="cd02947">
    <property type="entry name" value="TRX_family"/>
    <property type="match status" value="1"/>
</dbReference>
<evidence type="ECO:0000259" key="1">
    <source>
        <dbReference type="PROSITE" id="PS51352"/>
    </source>
</evidence>
<name>A0ABS9UF75_9BACL</name>
<dbReference type="InterPro" id="IPR036249">
    <property type="entry name" value="Thioredoxin-like_sf"/>
</dbReference>
<dbReference type="PANTHER" id="PTHR10438:SF468">
    <property type="entry name" value="THIOREDOXIN-1-RELATED"/>
    <property type="match status" value="1"/>
</dbReference>
<protein>
    <submittedName>
        <fullName evidence="2">Thioredoxin family protein</fullName>
    </submittedName>
</protein>
<dbReference type="SUPFAM" id="SSF52833">
    <property type="entry name" value="Thioredoxin-like"/>
    <property type="match status" value="1"/>
</dbReference>
<dbReference type="InterPro" id="IPR050620">
    <property type="entry name" value="Thioredoxin_H-type-like"/>
</dbReference>
<sequence>MHILQTLSEFEQFKIGAKPVIFEFTANWCPDCRFIDPFMPEVVEKYSDFHFVKVDRDQFIDLCIELNVIGIPSFVAYENDTELGRFVSKDRKTQEEIESFITGLKSEKHSSR</sequence>
<dbReference type="RefSeq" id="WP_241370176.1">
    <property type="nucleotide sequence ID" value="NZ_JAKZFC010000005.1"/>
</dbReference>